<gene>
    <name evidence="2" type="ORF">R3P38DRAFT_3354380</name>
</gene>
<dbReference type="EMBL" id="JAWWNJ010000028">
    <property type="protein sequence ID" value="KAK7028620.1"/>
    <property type="molecule type" value="Genomic_DNA"/>
</dbReference>
<feature type="compositionally biased region" description="Low complexity" evidence="1">
    <location>
        <begin position="255"/>
        <end position="264"/>
    </location>
</feature>
<evidence type="ECO:0000313" key="3">
    <source>
        <dbReference type="Proteomes" id="UP001362999"/>
    </source>
</evidence>
<reference evidence="2 3" key="1">
    <citation type="journal article" date="2024" name="J Genomics">
        <title>Draft genome sequencing and assembly of Favolaschia claudopus CIRM-BRFM 2984 isolated from oak limbs.</title>
        <authorList>
            <person name="Navarro D."/>
            <person name="Drula E."/>
            <person name="Chaduli D."/>
            <person name="Cazenave R."/>
            <person name="Ahrendt S."/>
            <person name="Wang J."/>
            <person name="Lipzen A."/>
            <person name="Daum C."/>
            <person name="Barry K."/>
            <person name="Grigoriev I.V."/>
            <person name="Favel A."/>
            <person name="Rosso M.N."/>
            <person name="Martin F."/>
        </authorList>
    </citation>
    <scope>NUCLEOTIDE SEQUENCE [LARGE SCALE GENOMIC DNA]</scope>
    <source>
        <strain evidence="2 3">CIRM-BRFM 2984</strain>
    </source>
</reference>
<name>A0AAW0BQV9_9AGAR</name>
<feature type="compositionally biased region" description="Basic residues" evidence="1">
    <location>
        <begin position="1"/>
        <end position="10"/>
    </location>
</feature>
<feature type="compositionally biased region" description="Polar residues" evidence="1">
    <location>
        <begin position="265"/>
        <end position="284"/>
    </location>
</feature>
<sequence>MPARNVKHRLLLPTPGLRAAPAPTSIHTDSPSHHIAETNSKPQERRLPWQQPNRKDTISMTTKASGAGGGEDDEAIEDGGVEISKIGSTSAGGRGMGDGLLRGDARRCWEASIAPMPINSKPTPQPTPSIDVDDGFELGWEGSQEGGNEMTVVDLSANTYGLEAHSGDTRLPRIPDTGRDNEKTEDAFCGSYESLAGFIHTTNENAPAIRSNRARSRPPSARYLLFLLHTCPPLLPCRSDSHSLLCTPRPPPSPHSTSSIGSRPFTQPTHQRLANTASGAVSSTRPDRGTGANETIGQSPLPRHLEGRQTRSRKDPRRPGPTLIHVCFRRGRDTVKAMARRTVWRRYCQCFGKMTALRAEDPATTRICDGGNGDEVRCSDLRRKRGENEAKASTTVWRYDQHVGRPPSTLQRRDVLRSSLGESWRNALLALAIHPYNSKPTPTSLFPLPIARRLRVAAFYRRKRRIEVGARGGGESEGVD</sequence>
<feature type="region of interest" description="Disordered" evidence="1">
    <location>
        <begin position="1"/>
        <end position="76"/>
    </location>
</feature>
<feature type="compositionally biased region" description="Basic and acidic residues" evidence="1">
    <location>
        <begin position="30"/>
        <end position="57"/>
    </location>
</feature>
<evidence type="ECO:0000256" key="1">
    <source>
        <dbReference type="SAM" id="MobiDB-lite"/>
    </source>
</evidence>
<comment type="caution">
    <text evidence="2">The sequence shown here is derived from an EMBL/GenBank/DDBJ whole genome shotgun (WGS) entry which is preliminary data.</text>
</comment>
<accession>A0AAW0BQV9</accession>
<dbReference type="AlphaFoldDB" id="A0AAW0BQV9"/>
<feature type="region of interest" description="Disordered" evidence="1">
    <location>
        <begin position="246"/>
        <end position="323"/>
    </location>
</feature>
<dbReference type="Proteomes" id="UP001362999">
    <property type="component" value="Unassembled WGS sequence"/>
</dbReference>
<evidence type="ECO:0000313" key="2">
    <source>
        <dbReference type="EMBL" id="KAK7028620.1"/>
    </source>
</evidence>
<organism evidence="2 3">
    <name type="scientific">Favolaschia claudopus</name>
    <dbReference type="NCBI Taxonomy" id="2862362"/>
    <lineage>
        <taxon>Eukaryota</taxon>
        <taxon>Fungi</taxon>
        <taxon>Dikarya</taxon>
        <taxon>Basidiomycota</taxon>
        <taxon>Agaricomycotina</taxon>
        <taxon>Agaricomycetes</taxon>
        <taxon>Agaricomycetidae</taxon>
        <taxon>Agaricales</taxon>
        <taxon>Marasmiineae</taxon>
        <taxon>Mycenaceae</taxon>
        <taxon>Favolaschia</taxon>
    </lineage>
</organism>
<keyword evidence="3" id="KW-1185">Reference proteome</keyword>
<feature type="compositionally biased region" description="Basic and acidic residues" evidence="1">
    <location>
        <begin position="303"/>
        <end position="313"/>
    </location>
</feature>
<protein>
    <submittedName>
        <fullName evidence="2">Uncharacterized protein</fullName>
    </submittedName>
</protein>
<proteinExistence type="predicted"/>